<evidence type="ECO:0000313" key="1">
    <source>
        <dbReference type="EMBL" id="KUG02896.1"/>
    </source>
</evidence>
<reference evidence="1" key="1">
    <citation type="journal article" date="2015" name="Proc. Natl. Acad. Sci. U.S.A.">
        <title>Networks of energetic and metabolic interactions define dynamics in microbial communities.</title>
        <authorList>
            <person name="Embree M."/>
            <person name="Liu J.K."/>
            <person name="Al-Bassam M.M."/>
            <person name="Zengler K."/>
        </authorList>
    </citation>
    <scope>NUCLEOTIDE SEQUENCE</scope>
</reference>
<gene>
    <name evidence="1" type="ORF">ASZ90_019670</name>
</gene>
<accession>A0A0W8E2K8</accession>
<comment type="caution">
    <text evidence="1">The sequence shown here is derived from an EMBL/GenBank/DDBJ whole genome shotgun (WGS) entry which is preliminary data.</text>
</comment>
<proteinExistence type="predicted"/>
<name>A0A0W8E2K8_9ZZZZ</name>
<sequence>MHIFVIMVLLPRKQMLTEFTTQAQINQLFAHNPSFLWIRIARQTYRDNKDEEVVI</sequence>
<protein>
    <submittedName>
        <fullName evidence="1">Uncharacterized protein</fullName>
    </submittedName>
</protein>
<dbReference type="AlphaFoldDB" id="A0A0W8E2K8"/>
<organism evidence="1">
    <name type="scientific">hydrocarbon metagenome</name>
    <dbReference type="NCBI Taxonomy" id="938273"/>
    <lineage>
        <taxon>unclassified sequences</taxon>
        <taxon>metagenomes</taxon>
        <taxon>ecological metagenomes</taxon>
    </lineage>
</organism>
<dbReference type="EMBL" id="LNQE01001901">
    <property type="protein sequence ID" value="KUG02896.1"/>
    <property type="molecule type" value="Genomic_DNA"/>
</dbReference>